<protein>
    <submittedName>
        <fullName evidence="3">Unannotated protein</fullName>
    </submittedName>
</protein>
<sequence length="202" mass="22609">MTNIVILAVAAAWAAVLVPPLLRNRTENRPGTSVSDFNRQLSSLQRSVPTRGLAPMRSMARPLAQSPLARPAAPGRPGQIRRSQPHTSTHNREHMSAASLQRRTHGEPTLVRTHDHNHRQAHLNRVPSNRHELRRRRSNVLFLLVLSASATLFLAATTHANVMMYAFALSFLALCGYCYKLVQIKQNELHSQYADGSWFRAA</sequence>
<evidence type="ECO:0000313" key="3">
    <source>
        <dbReference type="EMBL" id="CAB4867760.1"/>
    </source>
</evidence>
<feature type="region of interest" description="Disordered" evidence="1">
    <location>
        <begin position="24"/>
        <end position="104"/>
    </location>
</feature>
<keyword evidence="2" id="KW-0812">Transmembrane</keyword>
<proteinExistence type="predicted"/>
<feature type="transmembrane region" description="Helical" evidence="2">
    <location>
        <begin position="162"/>
        <end position="182"/>
    </location>
</feature>
<keyword evidence="2" id="KW-0472">Membrane</keyword>
<feature type="compositionally biased region" description="Low complexity" evidence="1">
    <location>
        <begin position="69"/>
        <end position="78"/>
    </location>
</feature>
<evidence type="ECO:0000256" key="2">
    <source>
        <dbReference type="SAM" id="Phobius"/>
    </source>
</evidence>
<feature type="transmembrane region" description="Helical" evidence="2">
    <location>
        <begin position="6"/>
        <end position="22"/>
    </location>
</feature>
<reference evidence="3" key="1">
    <citation type="submission" date="2020-05" db="EMBL/GenBank/DDBJ databases">
        <authorList>
            <person name="Chiriac C."/>
            <person name="Salcher M."/>
            <person name="Ghai R."/>
            <person name="Kavagutti S V."/>
        </authorList>
    </citation>
    <scope>NUCLEOTIDE SEQUENCE</scope>
</reference>
<gene>
    <name evidence="3" type="ORF">UFOPK3376_00637</name>
</gene>
<dbReference type="AlphaFoldDB" id="A0A6J7DDS1"/>
<accession>A0A6J7DDS1</accession>
<organism evidence="3">
    <name type="scientific">freshwater metagenome</name>
    <dbReference type="NCBI Taxonomy" id="449393"/>
    <lineage>
        <taxon>unclassified sequences</taxon>
        <taxon>metagenomes</taxon>
        <taxon>ecological metagenomes</taxon>
    </lineage>
</organism>
<feature type="transmembrane region" description="Helical" evidence="2">
    <location>
        <begin position="140"/>
        <end position="156"/>
    </location>
</feature>
<dbReference type="EMBL" id="CAFBLP010000011">
    <property type="protein sequence ID" value="CAB4867760.1"/>
    <property type="molecule type" value="Genomic_DNA"/>
</dbReference>
<name>A0A6J7DDS1_9ZZZZ</name>
<keyword evidence="2" id="KW-1133">Transmembrane helix</keyword>
<feature type="compositionally biased region" description="Polar residues" evidence="1">
    <location>
        <begin position="29"/>
        <end position="48"/>
    </location>
</feature>
<evidence type="ECO:0000256" key="1">
    <source>
        <dbReference type="SAM" id="MobiDB-lite"/>
    </source>
</evidence>